<evidence type="ECO:0000256" key="1">
    <source>
        <dbReference type="SAM" id="Phobius"/>
    </source>
</evidence>
<feature type="transmembrane region" description="Helical" evidence="1">
    <location>
        <begin position="56"/>
        <end position="73"/>
    </location>
</feature>
<evidence type="ECO:0000259" key="2">
    <source>
        <dbReference type="Pfam" id="PF03779"/>
    </source>
</evidence>
<feature type="transmembrane region" description="Helical" evidence="1">
    <location>
        <begin position="31"/>
        <end position="50"/>
    </location>
</feature>
<sequence length="116" mass="13435">MWSRVVEIMLGCWLAISPFVFGHAESQTMLWFMDWLCALLIISFALLSYWQPLRHIHLATAFLAILMICYGRFASPEQVIPALQNHILTGLLLLMFALIPNYASQPPQVWYRESHN</sequence>
<reference evidence="3 4" key="1">
    <citation type="journal article" date="2018" name="Nat. Biotechnol.">
        <title>A standardized bacterial taxonomy based on genome phylogeny substantially revises the tree of life.</title>
        <authorList>
            <person name="Parks D.H."/>
            <person name="Chuvochina M."/>
            <person name="Waite D.W."/>
            <person name="Rinke C."/>
            <person name="Skarshewski A."/>
            <person name="Chaumeil P.A."/>
            <person name="Hugenholtz P."/>
        </authorList>
    </citation>
    <scope>NUCLEOTIDE SEQUENCE [LARGE SCALE GENOMIC DNA]</scope>
    <source>
        <strain evidence="3">UBA9375</strain>
    </source>
</reference>
<organism evidence="3 4">
    <name type="scientific">Gimesia maris</name>
    <dbReference type="NCBI Taxonomy" id="122"/>
    <lineage>
        <taxon>Bacteria</taxon>
        <taxon>Pseudomonadati</taxon>
        <taxon>Planctomycetota</taxon>
        <taxon>Planctomycetia</taxon>
        <taxon>Planctomycetales</taxon>
        <taxon>Planctomycetaceae</taxon>
        <taxon>Gimesia</taxon>
    </lineage>
</organism>
<feature type="transmembrane region" description="Helical" evidence="1">
    <location>
        <begin position="85"/>
        <end position="103"/>
    </location>
</feature>
<keyword evidence="1" id="KW-1133">Transmembrane helix</keyword>
<dbReference type="AlphaFoldDB" id="A0A3D3R7J8"/>
<comment type="caution">
    <text evidence="3">The sequence shown here is derived from an EMBL/GenBank/DDBJ whole genome shotgun (WGS) entry which is preliminary data.</text>
</comment>
<evidence type="ECO:0000313" key="3">
    <source>
        <dbReference type="EMBL" id="HCO24068.1"/>
    </source>
</evidence>
<dbReference type="RefSeq" id="WP_154934053.1">
    <property type="nucleotide sequence ID" value="NZ_CP036341.1"/>
</dbReference>
<gene>
    <name evidence="3" type="ORF">DIT97_13860</name>
</gene>
<proteinExistence type="predicted"/>
<protein>
    <recommendedName>
        <fullName evidence="2">SPW repeat-containing integral membrane domain-containing protein</fullName>
    </recommendedName>
</protein>
<name>A0A3D3R7J8_9PLAN</name>
<accession>A0A3D3R7J8</accession>
<feature type="domain" description="SPW repeat-containing integral membrane" evidence="2">
    <location>
        <begin position="2"/>
        <end position="98"/>
    </location>
</feature>
<dbReference type="Proteomes" id="UP000263642">
    <property type="component" value="Unassembled WGS sequence"/>
</dbReference>
<evidence type="ECO:0000313" key="4">
    <source>
        <dbReference type="Proteomes" id="UP000263642"/>
    </source>
</evidence>
<dbReference type="EMBL" id="DQAY01000078">
    <property type="protein sequence ID" value="HCO24068.1"/>
    <property type="molecule type" value="Genomic_DNA"/>
</dbReference>
<feature type="transmembrane region" description="Helical" evidence="1">
    <location>
        <begin position="6"/>
        <end position="24"/>
    </location>
</feature>
<keyword evidence="1" id="KW-0472">Membrane</keyword>
<keyword evidence="1" id="KW-0812">Transmembrane</keyword>
<dbReference type="Pfam" id="PF03779">
    <property type="entry name" value="SPW"/>
    <property type="match status" value="1"/>
</dbReference>
<dbReference type="InterPro" id="IPR005530">
    <property type="entry name" value="SPW"/>
</dbReference>